<dbReference type="GO" id="GO:0032259">
    <property type="term" value="P:methylation"/>
    <property type="evidence" value="ECO:0007669"/>
    <property type="project" value="UniProtKB-KW"/>
</dbReference>
<protein>
    <submittedName>
        <fullName evidence="2">Class I SAM-dependent methyltransferase</fullName>
    </submittedName>
</protein>
<dbReference type="GO" id="GO:0008168">
    <property type="term" value="F:methyltransferase activity"/>
    <property type="evidence" value="ECO:0007669"/>
    <property type="project" value="UniProtKB-KW"/>
</dbReference>
<keyword evidence="3" id="KW-1185">Reference proteome</keyword>
<dbReference type="Pfam" id="PF08241">
    <property type="entry name" value="Methyltransf_11"/>
    <property type="match status" value="1"/>
</dbReference>
<feature type="domain" description="Methyltransferase type 11" evidence="1">
    <location>
        <begin position="47"/>
        <end position="144"/>
    </location>
</feature>
<dbReference type="PANTHER" id="PTHR43667">
    <property type="entry name" value="CYCLOPROPANE-FATTY-ACYL-PHOSPHOLIPID SYNTHASE"/>
    <property type="match status" value="1"/>
</dbReference>
<dbReference type="InterPro" id="IPR050723">
    <property type="entry name" value="CFA/CMAS"/>
</dbReference>
<evidence type="ECO:0000313" key="3">
    <source>
        <dbReference type="Proteomes" id="UP001168423"/>
    </source>
</evidence>
<dbReference type="CDD" id="cd02440">
    <property type="entry name" value="AdoMet_MTases"/>
    <property type="match status" value="1"/>
</dbReference>
<keyword evidence="2" id="KW-0489">Methyltransferase</keyword>
<sequence>MHEKKDKFDKKGAGGMDEIAKTLFAPIYPVIAQNIIDRFGITEGTCIDIGSGPASLAIAIAERSSLSVIALDSSGDMHEAASKNIANAGLSGRIRLLQGDVHDIPLADDTADLIVSRGSMFFWDDIHTAFREIYRILKPGGKTCIGGGFGNKELRDAISAEMIRRNPDWKEFNRKNISPENVERFRTMLNEIGVPSFEILYGDKGFWIVISKTAGGALP</sequence>
<dbReference type="PANTHER" id="PTHR43667:SF2">
    <property type="entry name" value="FATTY ACID C-METHYL TRANSFERASE"/>
    <property type="match status" value="1"/>
</dbReference>
<comment type="caution">
    <text evidence="2">The sequence shown here is derived from an EMBL/GenBank/DDBJ whole genome shotgun (WGS) entry which is preliminary data.</text>
</comment>
<organism evidence="2 3">
    <name type="scientific">Methanoculleus methanifontis</name>
    <dbReference type="NCBI Taxonomy" id="2584086"/>
    <lineage>
        <taxon>Archaea</taxon>
        <taxon>Methanobacteriati</taxon>
        <taxon>Methanobacteriota</taxon>
        <taxon>Stenosarchaea group</taxon>
        <taxon>Methanomicrobia</taxon>
        <taxon>Methanomicrobiales</taxon>
        <taxon>Methanomicrobiaceae</taxon>
        <taxon>Methanoculleus</taxon>
    </lineage>
</organism>
<gene>
    <name evidence="2" type="ORF">FGW20_11400</name>
</gene>
<accession>A0ABT8M4W3</accession>
<reference evidence="2" key="1">
    <citation type="submission" date="2019-05" db="EMBL/GenBank/DDBJ databases">
        <title>Isolation and characterization of methanogens from the cold seep sediment at Four-Way Closure Ridge.</title>
        <authorList>
            <person name="You Y.-T."/>
            <person name="Chen S.-C."/>
            <person name="Zhang W.-L."/>
            <person name="Lai M.-C."/>
        </authorList>
    </citation>
    <scope>NUCLEOTIDE SEQUENCE</scope>
    <source>
        <strain evidence="2">FWC-SCC3</strain>
    </source>
</reference>
<name>A0ABT8M4W3_9EURY</name>
<dbReference type="Gene3D" id="3.40.50.150">
    <property type="entry name" value="Vaccinia Virus protein VP39"/>
    <property type="match status" value="1"/>
</dbReference>
<dbReference type="EMBL" id="VCYI01000016">
    <property type="protein sequence ID" value="MDN7013626.1"/>
    <property type="molecule type" value="Genomic_DNA"/>
</dbReference>
<evidence type="ECO:0000259" key="1">
    <source>
        <dbReference type="Pfam" id="PF08241"/>
    </source>
</evidence>
<dbReference type="SUPFAM" id="SSF53335">
    <property type="entry name" value="S-adenosyl-L-methionine-dependent methyltransferases"/>
    <property type="match status" value="1"/>
</dbReference>
<dbReference type="RefSeq" id="WP_048114514.1">
    <property type="nucleotide sequence ID" value="NZ_VCYI01000016.1"/>
</dbReference>
<evidence type="ECO:0000313" key="2">
    <source>
        <dbReference type="EMBL" id="MDN7013626.1"/>
    </source>
</evidence>
<dbReference type="Proteomes" id="UP001168423">
    <property type="component" value="Unassembled WGS sequence"/>
</dbReference>
<proteinExistence type="predicted"/>
<keyword evidence="2" id="KW-0808">Transferase</keyword>
<dbReference type="InterPro" id="IPR013216">
    <property type="entry name" value="Methyltransf_11"/>
</dbReference>
<dbReference type="InterPro" id="IPR029063">
    <property type="entry name" value="SAM-dependent_MTases_sf"/>
</dbReference>